<keyword evidence="2" id="KW-1185">Reference proteome</keyword>
<dbReference type="GeneID" id="81595225"/>
<comment type="caution">
    <text evidence="1">The sequence shown here is derived from an EMBL/GenBank/DDBJ whole genome shotgun (WGS) entry which is preliminary data.</text>
</comment>
<dbReference type="AlphaFoldDB" id="A0AAD6CBG7"/>
<reference evidence="1" key="2">
    <citation type="journal article" date="2023" name="IMA Fungus">
        <title>Comparative genomic study of the Penicillium genus elucidates a diverse pangenome and 15 lateral gene transfer events.</title>
        <authorList>
            <person name="Petersen C."/>
            <person name="Sorensen T."/>
            <person name="Nielsen M.R."/>
            <person name="Sondergaard T.E."/>
            <person name="Sorensen J.L."/>
            <person name="Fitzpatrick D.A."/>
            <person name="Frisvad J.C."/>
            <person name="Nielsen K.L."/>
        </authorList>
    </citation>
    <scope>NUCLEOTIDE SEQUENCE</scope>
    <source>
        <strain evidence="1">IBT 16125</strain>
    </source>
</reference>
<dbReference type="EMBL" id="JAPVEA010000002">
    <property type="protein sequence ID" value="KAJ5460047.1"/>
    <property type="molecule type" value="Genomic_DNA"/>
</dbReference>
<dbReference type="Proteomes" id="UP001213681">
    <property type="component" value="Unassembled WGS sequence"/>
</dbReference>
<accession>A0AAD6CBG7</accession>
<name>A0AAD6CBG7_9EURO</name>
<proteinExistence type="predicted"/>
<gene>
    <name evidence="1" type="ORF">N7458_001599</name>
</gene>
<feature type="non-terminal residue" evidence="1">
    <location>
        <position position="1"/>
    </location>
</feature>
<dbReference type="RefSeq" id="XP_056769089.1">
    <property type="nucleotide sequence ID" value="XM_056904982.1"/>
</dbReference>
<protein>
    <submittedName>
        <fullName evidence="1">Zinc fingerC2H2</fullName>
    </submittedName>
</protein>
<evidence type="ECO:0000313" key="2">
    <source>
        <dbReference type="Proteomes" id="UP001213681"/>
    </source>
</evidence>
<evidence type="ECO:0000313" key="1">
    <source>
        <dbReference type="EMBL" id="KAJ5460047.1"/>
    </source>
</evidence>
<reference evidence="1" key="1">
    <citation type="submission" date="2022-12" db="EMBL/GenBank/DDBJ databases">
        <authorList>
            <person name="Petersen C."/>
        </authorList>
    </citation>
    <scope>NUCLEOTIDE SEQUENCE</scope>
    <source>
        <strain evidence="1">IBT 16125</strain>
    </source>
</reference>
<organism evidence="1 2">
    <name type="scientific">Penicillium daleae</name>
    <dbReference type="NCBI Taxonomy" id="63821"/>
    <lineage>
        <taxon>Eukaryota</taxon>
        <taxon>Fungi</taxon>
        <taxon>Dikarya</taxon>
        <taxon>Ascomycota</taxon>
        <taxon>Pezizomycotina</taxon>
        <taxon>Eurotiomycetes</taxon>
        <taxon>Eurotiomycetidae</taxon>
        <taxon>Eurotiales</taxon>
        <taxon>Aspergillaceae</taxon>
        <taxon>Penicillium</taxon>
    </lineage>
</organism>
<sequence>ISAVILLYCFTSTRTGEVYKSTARRARARESQGYKSDKELEARVIAACYKYFVLTIKRIEGVPILVLTY</sequence>